<dbReference type="EMBL" id="BARW01017258">
    <property type="protein sequence ID" value="GAJ00545.1"/>
    <property type="molecule type" value="Genomic_DNA"/>
</dbReference>
<dbReference type="InterPro" id="IPR015919">
    <property type="entry name" value="Cadherin-like_sf"/>
</dbReference>
<protein>
    <recommendedName>
        <fullName evidence="2">Glycosyl hydrolase family 98 putative carbohydrate-binding module domain-containing protein</fullName>
    </recommendedName>
</protein>
<feature type="non-terminal residue" evidence="3">
    <location>
        <position position="280"/>
    </location>
</feature>
<dbReference type="Pfam" id="PF05345">
    <property type="entry name" value="He_PIG"/>
    <property type="match status" value="1"/>
</dbReference>
<proteinExistence type="predicted"/>
<keyword evidence="1" id="KW-1133">Transmembrane helix</keyword>
<accession>X1V6T3</accession>
<reference evidence="3" key="1">
    <citation type="journal article" date="2014" name="Front. Microbiol.">
        <title>High frequency of phylogenetically diverse reductive dehalogenase-homologous genes in deep subseafloor sedimentary metagenomes.</title>
        <authorList>
            <person name="Kawai M."/>
            <person name="Futagami T."/>
            <person name="Toyoda A."/>
            <person name="Takaki Y."/>
            <person name="Nishi S."/>
            <person name="Hori S."/>
            <person name="Arai W."/>
            <person name="Tsubouchi T."/>
            <person name="Morono Y."/>
            <person name="Uchiyama I."/>
            <person name="Ito T."/>
            <person name="Fujiyama A."/>
            <person name="Inagaki F."/>
            <person name="Takami H."/>
        </authorList>
    </citation>
    <scope>NUCLEOTIDE SEQUENCE</scope>
    <source>
        <strain evidence="3">Expedition CK06-06</strain>
    </source>
</reference>
<name>X1V6T3_9ZZZZ</name>
<dbReference type="GO" id="GO:0016020">
    <property type="term" value="C:membrane"/>
    <property type="evidence" value="ECO:0007669"/>
    <property type="project" value="InterPro"/>
</dbReference>
<comment type="caution">
    <text evidence="3">The sequence shown here is derived from an EMBL/GenBank/DDBJ whole genome shotgun (WGS) entry which is preliminary data.</text>
</comment>
<dbReference type="InterPro" id="IPR013783">
    <property type="entry name" value="Ig-like_fold"/>
</dbReference>
<evidence type="ECO:0000313" key="3">
    <source>
        <dbReference type="EMBL" id="GAJ00545.1"/>
    </source>
</evidence>
<evidence type="ECO:0000259" key="2">
    <source>
        <dbReference type="SMART" id="SM00776"/>
    </source>
</evidence>
<feature type="domain" description="Glycosyl hydrolase family 98 putative carbohydrate-binding module" evidence="2">
    <location>
        <begin position="39"/>
        <end position="179"/>
    </location>
</feature>
<organism evidence="3">
    <name type="scientific">marine sediment metagenome</name>
    <dbReference type="NCBI Taxonomy" id="412755"/>
    <lineage>
        <taxon>unclassified sequences</taxon>
        <taxon>metagenomes</taxon>
        <taxon>ecological metagenomes</taxon>
    </lineage>
</organism>
<evidence type="ECO:0000256" key="1">
    <source>
        <dbReference type="SAM" id="Phobius"/>
    </source>
</evidence>
<gene>
    <name evidence="3" type="ORF">S12H4_29859</name>
</gene>
<keyword evidence="1" id="KW-0812">Transmembrane</keyword>
<dbReference type="GO" id="GO:0005509">
    <property type="term" value="F:calcium ion binding"/>
    <property type="evidence" value="ECO:0007669"/>
    <property type="project" value="InterPro"/>
</dbReference>
<dbReference type="AlphaFoldDB" id="X1V6T3"/>
<feature type="non-terminal residue" evidence="3">
    <location>
        <position position="1"/>
    </location>
</feature>
<dbReference type="InterPro" id="IPR008979">
    <property type="entry name" value="Galactose-bd-like_sf"/>
</dbReference>
<dbReference type="Gene3D" id="2.60.120.1060">
    <property type="entry name" value="NPCBM/NEW2 domain"/>
    <property type="match status" value="1"/>
</dbReference>
<dbReference type="SUPFAM" id="SSF49313">
    <property type="entry name" value="Cadherin-like"/>
    <property type="match status" value="1"/>
</dbReference>
<feature type="transmembrane region" description="Helical" evidence="1">
    <location>
        <begin position="12"/>
        <end position="33"/>
    </location>
</feature>
<dbReference type="Pfam" id="PF08305">
    <property type="entry name" value="NPCBM"/>
    <property type="match status" value="1"/>
</dbReference>
<dbReference type="InterPro" id="IPR038637">
    <property type="entry name" value="NPCBM_sf"/>
</dbReference>
<keyword evidence="1" id="KW-0472">Membrane</keyword>
<sequence length="280" mass="30162">SMNIVKSFRIKPFFVPVIVCGIILTFLTLPTMAVGSIKPKNMAWLSSLDLSKMTSGWGKPEIDKAVQGQPMSIAGRKFDKGVGTHANSVMYIDLKGGSKKFSAYVGVDDEVNGRIGSVEFRVYGDGKLLWKSGVMKAREPARKANVDVQGVKTLILIVDSAGDGISYDHANWAEAKFEIISEKPQAFDAPVEQAVILTPRPSPKPCINGAKVFGVRPGSPFLFTIPATGARPMEFSAEGLPKGLKLDATTGRITGSVAKRGKYIVTLCARNVLGEAIREF</sequence>
<dbReference type="Gene3D" id="2.60.40.10">
    <property type="entry name" value="Immunoglobulins"/>
    <property type="match status" value="1"/>
</dbReference>
<dbReference type="SUPFAM" id="SSF49785">
    <property type="entry name" value="Galactose-binding domain-like"/>
    <property type="match status" value="1"/>
</dbReference>
<dbReference type="InterPro" id="IPR013222">
    <property type="entry name" value="Glyco_hyd_98_carb-bd"/>
</dbReference>
<dbReference type="SMART" id="SM00776">
    <property type="entry name" value="NPCBM"/>
    <property type="match status" value="1"/>
</dbReference>